<reference evidence="2" key="2">
    <citation type="submission" date="2013-11" db="EMBL/GenBank/DDBJ databases">
        <title>The Genome Sequence of Phytophthora parasitica CJ05E6.</title>
        <authorList>
            <consortium name="The Broad Institute Genomics Platform"/>
            <person name="Russ C."/>
            <person name="Tyler B."/>
            <person name="Panabieres F."/>
            <person name="Shan W."/>
            <person name="Tripathy S."/>
            <person name="Grunwald N."/>
            <person name="Machado M."/>
            <person name="Johnson C.S."/>
            <person name="Arredondo F."/>
            <person name="Hong C."/>
            <person name="Coffey M."/>
            <person name="Young S.K."/>
            <person name="Zeng Q."/>
            <person name="Gargeya S."/>
            <person name="Fitzgerald M."/>
            <person name="Abouelleil A."/>
            <person name="Alvarado L."/>
            <person name="Chapman S.B."/>
            <person name="Gainer-Dewar J."/>
            <person name="Goldberg J."/>
            <person name="Griggs A."/>
            <person name="Gujja S."/>
            <person name="Hansen M."/>
            <person name="Howarth C."/>
            <person name="Imamovic A."/>
            <person name="Ireland A."/>
            <person name="Larimer J."/>
            <person name="McCowan C."/>
            <person name="Murphy C."/>
            <person name="Pearson M."/>
            <person name="Poon T.W."/>
            <person name="Priest M."/>
            <person name="Roberts A."/>
            <person name="Saif S."/>
            <person name="Shea T."/>
            <person name="Sykes S."/>
            <person name="Wortman J."/>
            <person name="Nusbaum C."/>
            <person name="Birren B."/>
        </authorList>
    </citation>
    <scope>NUCLEOTIDE SEQUENCE [LARGE SCALE GENOMIC DNA]</scope>
    <source>
        <strain evidence="2">CJ05E6</strain>
    </source>
</reference>
<sequence length="37" mass="4124">MEKTRALVAVKVGEFGHASRTSEPVENAEFEYIADKL</sequence>
<accession>W2HTY5</accession>
<protein>
    <submittedName>
        <fullName evidence="2">Uncharacterized protein</fullName>
    </submittedName>
</protein>
<dbReference type="Proteomes" id="UP000053864">
    <property type="component" value="Unassembled WGS sequence"/>
</dbReference>
<organism evidence="2">
    <name type="scientific">Phytophthora nicotianae</name>
    <name type="common">Potato buckeye rot agent</name>
    <name type="synonym">Phytophthora parasitica</name>
    <dbReference type="NCBI Taxonomy" id="4792"/>
    <lineage>
        <taxon>Eukaryota</taxon>
        <taxon>Sar</taxon>
        <taxon>Stramenopiles</taxon>
        <taxon>Oomycota</taxon>
        <taxon>Peronosporomycetes</taxon>
        <taxon>Peronosporales</taxon>
        <taxon>Peronosporaceae</taxon>
        <taxon>Phytophthora</taxon>
    </lineage>
</organism>
<evidence type="ECO:0000313" key="1">
    <source>
        <dbReference type="EMBL" id="ETK71990.1"/>
    </source>
</evidence>
<gene>
    <name evidence="1" type="ORF">L915_20845</name>
    <name evidence="2" type="ORF">L916_20726</name>
</gene>
<evidence type="ECO:0000313" key="2">
    <source>
        <dbReference type="EMBL" id="ETL25420.1"/>
    </source>
</evidence>
<proteinExistence type="predicted"/>
<dbReference type="Proteomes" id="UP000053236">
    <property type="component" value="Unassembled WGS sequence"/>
</dbReference>
<reference evidence="1" key="1">
    <citation type="submission" date="2013-11" db="EMBL/GenBank/DDBJ databases">
        <title>The Genome Sequence of Phytophthora parasitica CJ02B3.</title>
        <authorList>
            <consortium name="The Broad Institute Genomics Platform"/>
            <person name="Russ C."/>
            <person name="Tyler B."/>
            <person name="Panabieres F."/>
            <person name="Shan W."/>
            <person name="Tripathy S."/>
            <person name="Grunwald N."/>
            <person name="Machado M."/>
            <person name="Johnson C.S."/>
            <person name="Arredondo F."/>
            <person name="Hong C."/>
            <person name="Coffey M."/>
            <person name="Young S.K."/>
            <person name="Zeng Q."/>
            <person name="Gargeya S."/>
            <person name="Fitzgerald M."/>
            <person name="Abouelleil A."/>
            <person name="Alvarado L."/>
            <person name="Chapman S.B."/>
            <person name="Gainer-Dewar J."/>
            <person name="Goldberg J."/>
            <person name="Griggs A."/>
            <person name="Gujja S."/>
            <person name="Hansen M."/>
            <person name="Howarth C."/>
            <person name="Imamovic A."/>
            <person name="Ireland A."/>
            <person name="Larimer J."/>
            <person name="McCowan C."/>
            <person name="Murphy C."/>
            <person name="Pearson M."/>
            <person name="Poon T.W."/>
            <person name="Priest M."/>
            <person name="Roberts A."/>
            <person name="Saif S."/>
            <person name="Shea T."/>
            <person name="Sykes S."/>
            <person name="Wortman J."/>
            <person name="Nusbaum C."/>
            <person name="Birren B."/>
        </authorList>
    </citation>
    <scope>NUCLEOTIDE SEQUENCE [LARGE SCALE GENOMIC DNA]</scope>
    <source>
        <strain evidence="1">CJ02B3</strain>
    </source>
</reference>
<name>W2HTY5_PHYNI</name>
<dbReference type="EMBL" id="KI676501">
    <property type="protein sequence ID" value="ETL25420.1"/>
    <property type="molecule type" value="Genomic_DNA"/>
</dbReference>
<dbReference type="AlphaFoldDB" id="W2HTY5"/>
<dbReference type="EMBL" id="KI689686">
    <property type="protein sequence ID" value="ETK71990.1"/>
    <property type="molecule type" value="Genomic_DNA"/>
</dbReference>